<feature type="compositionally biased region" description="Basic and acidic residues" evidence="5">
    <location>
        <begin position="813"/>
        <end position="823"/>
    </location>
</feature>
<reference evidence="6" key="1">
    <citation type="submission" date="2020-05" db="EMBL/GenBank/DDBJ databases">
        <title>Mycena genomes resolve the evolution of fungal bioluminescence.</title>
        <authorList>
            <person name="Tsai I.J."/>
        </authorList>
    </citation>
    <scope>NUCLEOTIDE SEQUENCE</scope>
    <source>
        <strain evidence="6">CCC161011</strain>
    </source>
</reference>
<dbReference type="GO" id="GO:0043130">
    <property type="term" value="F:ubiquitin binding"/>
    <property type="evidence" value="ECO:0007669"/>
    <property type="project" value="TreeGrafter"/>
</dbReference>
<evidence type="ECO:0000256" key="2">
    <source>
        <dbReference type="ARBA" id="ARBA00022574"/>
    </source>
</evidence>
<evidence type="ECO:0000256" key="5">
    <source>
        <dbReference type="SAM" id="MobiDB-lite"/>
    </source>
</evidence>
<comment type="similarity">
    <text evidence="1">Belongs to the WD repeat WDR48 family.</text>
</comment>
<feature type="repeat" description="WD" evidence="4">
    <location>
        <begin position="234"/>
        <end position="275"/>
    </location>
</feature>
<dbReference type="GO" id="GO:0000724">
    <property type="term" value="P:double-strand break repair via homologous recombination"/>
    <property type="evidence" value="ECO:0007669"/>
    <property type="project" value="TreeGrafter"/>
</dbReference>
<dbReference type="InterPro" id="IPR015943">
    <property type="entry name" value="WD40/YVTN_repeat-like_dom_sf"/>
</dbReference>
<dbReference type="InterPro" id="IPR036322">
    <property type="entry name" value="WD40_repeat_dom_sf"/>
</dbReference>
<dbReference type="EMBL" id="JACAZI010000007">
    <property type="protein sequence ID" value="KAF7356603.1"/>
    <property type="molecule type" value="Genomic_DNA"/>
</dbReference>
<dbReference type="SMART" id="SM00320">
    <property type="entry name" value="WD40"/>
    <property type="match status" value="6"/>
</dbReference>
<feature type="region of interest" description="Disordered" evidence="5">
    <location>
        <begin position="537"/>
        <end position="557"/>
    </location>
</feature>
<evidence type="ECO:0000256" key="4">
    <source>
        <dbReference type="PROSITE-ProRule" id="PRU00221"/>
    </source>
</evidence>
<feature type="compositionally biased region" description="Basic and acidic residues" evidence="5">
    <location>
        <begin position="963"/>
        <end position="972"/>
    </location>
</feature>
<dbReference type="PRINTS" id="PR00320">
    <property type="entry name" value="GPROTEINBRPT"/>
</dbReference>
<evidence type="ECO:0000313" key="7">
    <source>
        <dbReference type="Proteomes" id="UP000620124"/>
    </source>
</evidence>
<dbReference type="PROSITE" id="PS00678">
    <property type="entry name" value="WD_REPEATS_1"/>
    <property type="match status" value="1"/>
</dbReference>
<keyword evidence="2 4" id="KW-0853">WD repeat</keyword>
<feature type="region of interest" description="Disordered" evidence="5">
    <location>
        <begin position="41"/>
        <end position="61"/>
    </location>
</feature>
<feature type="compositionally biased region" description="Basic residues" evidence="5">
    <location>
        <begin position="834"/>
        <end position="843"/>
    </location>
</feature>
<dbReference type="AlphaFoldDB" id="A0A8H6YBB9"/>
<feature type="repeat" description="WD" evidence="4">
    <location>
        <begin position="287"/>
        <end position="328"/>
    </location>
</feature>
<dbReference type="SUPFAM" id="SSF50978">
    <property type="entry name" value="WD40 repeat-like"/>
    <property type="match status" value="1"/>
</dbReference>
<dbReference type="Pfam" id="PF00400">
    <property type="entry name" value="WD40"/>
    <property type="match status" value="3"/>
</dbReference>
<protein>
    <submittedName>
        <fullName evidence="6">WD-REPEATS-REGION domain-containing protein</fullName>
    </submittedName>
</protein>
<gene>
    <name evidence="6" type="ORF">MVEN_00994400</name>
</gene>
<feature type="region of interest" description="Disordered" evidence="5">
    <location>
        <begin position="945"/>
        <end position="1017"/>
    </location>
</feature>
<accession>A0A8H6YBB9</accession>
<organism evidence="6 7">
    <name type="scientific">Mycena venus</name>
    <dbReference type="NCBI Taxonomy" id="2733690"/>
    <lineage>
        <taxon>Eukaryota</taxon>
        <taxon>Fungi</taxon>
        <taxon>Dikarya</taxon>
        <taxon>Basidiomycota</taxon>
        <taxon>Agaricomycotina</taxon>
        <taxon>Agaricomycetes</taxon>
        <taxon>Agaricomycetidae</taxon>
        <taxon>Agaricales</taxon>
        <taxon>Marasmiineae</taxon>
        <taxon>Mycenaceae</taxon>
        <taxon>Mycena</taxon>
    </lineage>
</organism>
<keyword evidence="7" id="KW-1185">Reference proteome</keyword>
<dbReference type="InterPro" id="IPR021772">
    <property type="entry name" value="WDR48/Bun107"/>
</dbReference>
<feature type="compositionally biased region" description="Low complexity" evidence="5">
    <location>
        <begin position="996"/>
        <end position="1005"/>
    </location>
</feature>
<evidence type="ECO:0000256" key="1">
    <source>
        <dbReference type="ARBA" id="ARBA00006917"/>
    </source>
</evidence>
<dbReference type="Proteomes" id="UP000620124">
    <property type="component" value="Unassembled WGS sequence"/>
</dbReference>
<dbReference type="InterPro" id="IPR051246">
    <property type="entry name" value="WDR48"/>
</dbReference>
<dbReference type="Pfam" id="PF11816">
    <property type="entry name" value="DUF3337"/>
    <property type="match status" value="1"/>
</dbReference>
<dbReference type="OrthoDB" id="2421129at2759"/>
<feature type="repeat" description="WD" evidence="4">
    <location>
        <begin position="190"/>
        <end position="221"/>
    </location>
</feature>
<dbReference type="InterPro" id="IPR001680">
    <property type="entry name" value="WD40_rpt"/>
</dbReference>
<keyword evidence="3" id="KW-0677">Repeat</keyword>
<feature type="region of interest" description="Disordered" evidence="5">
    <location>
        <begin position="446"/>
        <end position="465"/>
    </location>
</feature>
<feature type="compositionally biased region" description="Polar residues" evidence="5">
    <location>
        <begin position="980"/>
        <end position="991"/>
    </location>
</feature>
<name>A0A8H6YBB9_9AGAR</name>
<dbReference type="PROSITE" id="PS50294">
    <property type="entry name" value="WD_REPEATS_REGION"/>
    <property type="match status" value="2"/>
</dbReference>
<evidence type="ECO:0000256" key="3">
    <source>
        <dbReference type="ARBA" id="ARBA00022737"/>
    </source>
</evidence>
<proteinExistence type="inferred from homology"/>
<comment type="caution">
    <text evidence="6">The sequence shown here is derived from an EMBL/GenBank/DDBJ whole genome shotgun (WGS) entry which is preliminary data.</text>
</comment>
<evidence type="ECO:0000313" key="6">
    <source>
        <dbReference type="EMBL" id="KAF7356603.1"/>
    </source>
</evidence>
<dbReference type="PROSITE" id="PS50082">
    <property type="entry name" value="WD_REPEATS_2"/>
    <property type="match status" value="3"/>
</dbReference>
<dbReference type="Gene3D" id="2.130.10.10">
    <property type="entry name" value="YVTN repeat-like/Quinoprotein amine dehydrogenase"/>
    <property type="match status" value="2"/>
</dbReference>
<dbReference type="InterPro" id="IPR019775">
    <property type="entry name" value="WD40_repeat_CS"/>
</dbReference>
<feature type="region of interest" description="Disordered" evidence="5">
    <location>
        <begin position="813"/>
        <end position="877"/>
    </location>
</feature>
<dbReference type="PANTHER" id="PTHR19862">
    <property type="entry name" value="WD REPEAT-CONTAINING PROTEIN 48"/>
    <property type="match status" value="1"/>
</dbReference>
<dbReference type="InterPro" id="IPR020472">
    <property type="entry name" value="WD40_PAC1"/>
</dbReference>
<dbReference type="PANTHER" id="PTHR19862:SF14">
    <property type="entry name" value="WD REPEAT-CONTAINING PROTEIN 48"/>
    <property type="match status" value="1"/>
</dbReference>
<sequence>MAPAKRRVSYIIPAPTDPVQRLVLPPQNASRLGLVHPLLIRDSVQPPPDPDQHTRSRHPRHRLGVAALALDTSTQLSSRTAPEGILYTAGRDGLVLSWDLGLSLRPRTPSDFPIRRGRWEALTGWADDAIDEEGEEAEERPTSDGDILGDVTAVAARRRRPSSMRELSYEEQWELDADATPRASSFRQCVQAHTDWVNDIVLCNYNQTLVSASSDGTVQAWTPHAPGAPDPTTIGTHTDYVRCLAACRTQNWIASGSFDRTIKLWDLTRAQSSPNADPLITLHPADPHAAKSSVYALAADPFGHAVASGGPERVVRMWDPRTGKRSGKLVGHTDNIRAILLSEDAKYVCFLLPHASTFMLIYLVRSCSQAPPMAPSIKLWSLATQRCLHTFTHHADSVWSLFSAHPALETFYAGDRAGLVSRVDVSRITGDVGEGECVLVCRDGGEEWESPTSSELSPGKGGHGQAQQMQMQIRSQSQNLGQGGINKLIVVDDALVWTATSASTVRRWRIPARGVCTRRRHARPEWDLREGPRRSLAPSVLSYDDDGDDDGGETRHGIPYTSLVRLTSPNDPFPVRGVGGGGARDRDVEVATLYSAASVVSVPPLRSPLYQSASTTSHSGHVLGSPLRSAPLPSTRGAYFSRELAAEAAPLAPTPDGAGSIWGERGLVRALVLSDRIHAVSVDTGGEVGVWDLVRGVCVGVYGREALGRDASGRGAMNPNAAAGGQEEWSPREVLERVRERIEGEAVVAPWATVDTKAGVLAVHLNERSFESEIYADEVGYAGDRRFGDEAKLNIGKWVLRNLFLGFIREEQRTRRPRRDSTHSQDTASSAHHGSSHHQHAHRPSVSSDTSTRHRQPSFSAEPTSRPSRRSSSGNSTVVCAPKMLPAVQPAAASTVPQGTSPLLTPLIPLYGRPSSAAGTGAAPGLLSMPAIPGSPAIGVNDATPMPMQPQRRTRTATLDNGVSKDKDKDPGDYFGSRARQVSIQGGTASSAPDDFSGWSGPGSASAGGGGSFGKSKRAADIATPALPTTVEVPVVEETAPEPAAKTPLQLLLSGPLTPPPSSEAPTLGLSPHILLLIEEEAAPGFTTVYRGTVGSTAADAHILEESMPLWLVEYLLLHRMPSTPPQIKISFVLLPWVGKDSSEEQLPELLNTTQSKLTASRFLRVQKLVVHVCLVSATAFSPVDSSIILCAGARKSWRRSTRRRQMLRGPAPRIFMRFCATTWCYPLDMSIAAVRQFVWRQSTELTMCYRRNREMSAYRGSKSR</sequence>